<feature type="compositionally biased region" description="Basic and acidic residues" evidence="1">
    <location>
        <begin position="24"/>
        <end position="39"/>
    </location>
</feature>
<organism evidence="2 3">
    <name type="scientific">Exophiala spinifera</name>
    <dbReference type="NCBI Taxonomy" id="91928"/>
    <lineage>
        <taxon>Eukaryota</taxon>
        <taxon>Fungi</taxon>
        <taxon>Dikarya</taxon>
        <taxon>Ascomycota</taxon>
        <taxon>Pezizomycotina</taxon>
        <taxon>Eurotiomycetes</taxon>
        <taxon>Chaetothyriomycetidae</taxon>
        <taxon>Chaetothyriales</taxon>
        <taxon>Herpotrichiellaceae</taxon>
        <taxon>Exophiala</taxon>
    </lineage>
</organism>
<feature type="compositionally biased region" description="Polar residues" evidence="1">
    <location>
        <begin position="1"/>
        <end position="15"/>
    </location>
</feature>
<keyword evidence="3" id="KW-1185">Reference proteome</keyword>
<proteinExistence type="predicted"/>
<dbReference type="Proteomes" id="UP000053328">
    <property type="component" value="Unassembled WGS sequence"/>
</dbReference>
<dbReference type="VEuPathDB" id="FungiDB:PV08_03472"/>
<evidence type="ECO:0000313" key="2">
    <source>
        <dbReference type="EMBL" id="KIW19178.1"/>
    </source>
</evidence>
<accession>A0A0D2BJT3</accession>
<dbReference type="HOGENOM" id="CLU_142357_0_0_1"/>
<feature type="compositionally biased region" description="Basic and acidic residues" evidence="1">
    <location>
        <begin position="85"/>
        <end position="99"/>
    </location>
</feature>
<reference evidence="2 3" key="1">
    <citation type="submission" date="2015-01" db="EMBL/GenBank/DDBJ databases">
        <title>The Genome Sequence of Exophiala spinifera CBS89968.</title>
        <authorList>
            <consortium name="The Broad Institute Genomics Platform"/>
            <person name="Cuomo C."/>
            <person name="de Hoog S."/>
            <person name="Gorbushina A."/>
            <person name="Stielow B."/>
            <person name="Teixiera M."/>
            <person name="Abouelleil A."/>
            <person name="Chapman S.B."/>
            <person name="Priest M."/>
            <person name="Young S.K."/>
            <person name="Wortman J."/>
            <person name="Nusbaum C."/>
            <person name="Birren B."/>
        </authorList>
    </citation>
    <scope>NUCLEOTIDE SEQUENCE [LARGE SCALE GENOMIC DNA]</scope>
    <source>
        <strain evidence="2 3">CBS 89968</strain>
    </source>
</reference>
<name>A0A0D2BJT3_9EURO</name>
<gene>
    <name evidence="2" type="ORF">PV08_03472</name>
</gene>
<dbReference type="GeneID" id="27330555"/>
<protein>
    <submittedName>
        <fullName evidence="2">Uncharacterized protein</fullName>
    </submittedName>
</protein>
<dbReference type="EMBL" id="KN847493">
    <property type="protein sequence ID" value="KIW19178.1"/>
    <property type="molecule type" value="Genomic_DNA"/>
</dbReference>
<evidence type="ECO:0000256" key="1">
    <source>
        <dbReference type="SAM" id="MobiDB-lite"/>
    </source>
</evidence>
<sequence>MAGKTLRQSAGSNPTILGDPVSLKAEKSVTEPSEWDRRNKYGGKSLKDVAQQDLQEAKKGNRSMLGDPVSLKAEITDNDPIEDDQMGHLTDRKERDSKL</sequence>
<dbReference type="RefSeq" id="XP_016239394.1">
    <property type="nucleotide sequence ID" value="XM_016377824.1"/>
</dbReference>
<evidence type="ECO:0000313" key="3">
    <source>
        <dbReference type="Proteomes" id="UP000053328"/>
    </source>
</evidence>
<dbReference type="AlphaFoldDB" id="A0A0D2BJT3"/>
<feature type="region of interest" description="Disordered" evidence="1">
    <location>
        <begin position="1"/>
        <end position="99"/>
    </location>
</feature>
<dbReference type="OrthoDB" id="5234213at2759"/>